<gene>
    <name evidence="1" type="ORF">M9H77_29028</name>
</gene>
<proteinExistence type="predicted"/>
<keyword evidence="2" id="KW-1185">Reference proteome</keyword>
<evidence type="ECO:0000313" key="2">
    <source>
        <dbReference type="Proteomes" id="UP001060085"/>
    </source>
</evidence>
<comment type="caution">
    <text evidence="1">The sequence shown here is derived from an EMBL/GenBank/DDBJ whole genome shotgun (WGS) entry which is preliminary data.</text>
</comment>
<dbReference type="EMBL" id="CM044706">
    <property type="protein sequence ID" value="KAI5660235.1"/>
    <property type="molecule type" value="Genomic_DNA"/>
</dbReference>
<accession>A0ACC0AH97</accession>
<dbReference type="Proteomes" id="UP001060085">
    <property type="component" value="Linkage Group LG06"/>
</dbReference>
<organism evidence="1 2">
    <name type="scientific">Catharanthus roseus</name>
    <name type="common">Madagascar periwinkle</name>
    <name type="synonym">Vinca rosea</name>
    <dbReference type="NCBI Taxonomy" id="4058"/>
    <lineage>
        <taxon>Eukaryota</taxon>
        <taxon>Viridiplantae</taxon>
        <taxon>Streptophyta</taxon>
        <taxon>Embryophyta</taxon>
        <taxon>Tracheophyta</taxon>
        <taxon>Spermatophyta</taxon>
        <taxon>Magnoliopsida</taxon>
        <taxon>eudicotyledons</taxon>
        <taxon>Gunneridae</taxon>
        <taxon>Pentapetalae</taxon>
        <taxon>asterids</taxon>
        <taxon>lamiids</taxon>
        <taxon>Gentianales</taxon>
        <taxon>Apocynaceae</taxon>
        <taxon>Rauvolfioideae</taxon>
        <taxon>Vinceae</taxon>
        <taxon>Catharanthinae</taxon>
        <taxon>Catharanthus</taxon>
    </lineage>
</organism>
<protein>
    <submittedName>
        <fullName evidence="1">Uncharacterized protein</fullName>
    </submittedName>
</protein>
<reference evidence="2" key="1">
    <citation type="journal article" date="2023" name="Nat. Plants">
        <title>Single-cell RNA sequencing provides a high-resolution roadmap for understanding the multicellular compartmentation of specialized metabolism.</title>
        <authorList>
            <person name="Sun S."/>
            <person name="Shen X."/>
            <person name="Li Y."/>
            <person name="Li Y."/>
            <person name="Wang S."/>
            <person name="Li R."/>
            <person name="Zhang H."/>
            <person name="Shen G."/>
            <person name="Guo B."/>
            <person name="Wei J."/>
            <person name="Xu J."/>
            <person name="St-Pierre B."/>
            <person name="Chen S."/>
            <person name="Sun C."/>
        </authorList>
    </citation>
    <scope>NUCLEOTIDE SEQUENCE [LARGE SCALE GENOMIC DNA]</scope>
</reference>
<name>A0ACC0AH97_CATRO</name>
<evidence type="ECO:0000313" key="1">
    <source>
        <dbReference type="EMBL" id="KAI5660235.1"/>
    </source>
</evidence>
<sequence length="163" mass="18148">MKIFSTPKSEIPILQNSTRLPDVQIRTLAFCTNFVTPKPIKLRSRGSKLYQKAKSLIFKAPPDCLSFRWKDVNHDNSTALQTRSSKPGAHKKPPYILDIAVKIRTLALDTNSIVSKLIELHSHLGLARKNSPSCSKLPNHLITSASASSGLVLYSDAKDDKRR</sequence>